<evidence type="ECO:0000313" key="2">
    <source>
        <dbReference type="EMBL" id="KAL3311401.1"/>
    </source>
</evidence>
<dbReference type="AlphaFoldDB" id="A0ABD2PVB5"/>
<gene>
    <name evidence="2" type="ORF">Ciccas_010016</name>
</gene>
<proteinExistence type="predicted"/>
<reference evidence="2 3" key="1">
    <citation type="submission" date="2024-11" db="EMBL/GenBank/DDBJ databases">
        <title>Adaptive evolution of stress response genes in parasites aligns with host niche diversity.</title>
        <authorList>
            <person name="Hahn C."/>
            <person name="Resl P."/>
        </authorList>
    </citation>
    <scope>NUCLEOTIDE SEQUENCE [LARGE SCALE GENOMIC DNA]</scope>
    <source>
        <strain evidence="2">EGGRZ-B1_66</strain>
        <tissue evidence="2">Body</tissue>
    </source>
</reference>
<sequence>MKFRRLQLRRRLDSRLPNSVTTETLSEMQSPVPSEASSTSQRPPPKRVSSLPGPVAYLIELSKDGCELTPTKRARIIPIAMKPRQAVVLGAAAKTDLPNSSMLQLPSATANLLLPNHAVLWVPESSSPSNTKQPPWLLIRPFTEPRKCCVFVNGKQCDVPARLCPGDVIRLGTSSVAGQQLVFKIEVRDDGFYRASVRGASRLQLPPPLPQHQHTHSLDGSGGIPRPPLLPGRRESLSTCSSPSNTSESSISTHDVHWHAKNTRPGKN</sequence>
<evidence type="ECO:0000313" key="3">
    <source>
        <dbReference type="Proteomes" id="UP001626550"/>
    </source>
</evidence>
<dbReference type="Proteomes" id="UP001626550">
    <property type="component" value="Unassembled WGS sequence"/>
</dbReference>
<comment type="caution">
    <text evidence="2">The sequence shown here is derived from an EMBL/GenBank/DDBJ whole genome shotgun (WGS) entry which is preliminary data.</text>
</comment>
<name>A0ABD2PVB5_9PLAT</name>
<feature type="region of interest" description="Disordered" evidence="1">
    <location>
        <begin position="1"/>
        <end position="50"/>
    </location>
</feature>
<accession>A0ABD2PVB5</accession>
<dbReference type="EMBL" id="JBJKFK010002249">
    <property type="protein sequence ID" value="KAL3311401.1"/>
    <property type="molecule type" value="Genomic_DNA"/>
</dbReference>
<protein>
    <submittedName>
        <fullName evidence="2">Uncharacterized protein</fullName>
    </submittedName>
</protein>
<evidence type="ECO:0000256" key="1">
    <source>
        <dbReference type="SAM" id="MobiDB-lite"/>
    </source>
</evidence>
<feature type="compositionally biased region" description="Low complexity" evidence="1">
    <location>
        <begin position="237"/>
        <end position="253"/>
    </location>
</feature>
<feature type="region of interest" description="Disordered" evidence="1">
    <location>
        <begin position="202"/>
        <end position="268"/>
    </location>
</feature>
<keyword evidence="3" id="KW-1185">Reference proteome</keyword>
<organism evidence="2 3">
    <name type="scientific">Cichlidogyrus casuarinus</name>
    <dbReference type="NCBI Taxonomy" id="1844966"/>
    <lineage>
        <taxon>Eukaryota</taxon>
        <taxon>Metazoa</taxon>
        <taxon>Spiralia</taxon>
        <taxon>Lophotrochozoa</taxon>
        <taxon>Platyhelminthes</taxon>
        <taxon>Monogenea</taxon>
        <taxon>Monopisthocotylea</taxon>
        <taxon>Dactylogyridea</taxon>
        <taxon>Ancyrocephalidae</taxon>
        <taxon>Cichlidogyrus</taxon>
    </lineage>
</organism>
<feature type="compositionally biased region" description="Polar residues" evidence="1">
    <location>
        <begin position="17"/>
        <end position="41"/>
    </location>
</feature>
<feature type="compositionally biased region" description="Basic residues" evidence="1">
    <location>
        <begin position="259"/>
        <end position="268"/>
    </location>
</feature>